<keyword evidence="2" id="KW-1133">Transmembrane helix</keyword>
<name>N9XL13_9CLOT</name>
<gene>
    <name evidence="4" type="ORF">HMPREF1092_02549</name>
</gene>
<keyword evidence="2" id="KW-0812">Transmembrane</keyword>
<feature type="transmembrane region" description="Helical" evidence="2">
    <location>
        <begin position="123"/>
        <end position="141"/>
    </location>
</feature>
<feature type="transmembrane region" description="Helical" evidence="2">
    <location>
        <begin position="33"/>
        <end position="49"/>
    </location>
</feature>
<sequence>MPLWFIYAILGAVFASLVSIFTKLGVTNISPSLAGTIKAIIMAIFFIIISSFNGDFTKLSGITNYKKDLLFLVLTGIFGALSWLFMNFAFKHGSVTKVVPIDKMSIAITILLSALILKEHLSARTIIGVAFIVIGGIVIALH</sequence>
<organism evidence="4 5">
    <name type="scientific">Clostridium thermobutyricum</name>
    <dbReference type="NCBI Taxonomy" id="29372"/>
    <lineage>
        <taxon>Bacteria</taxon>
        <taxon>Bacillati</taxon>
        <taxon>Bacillota</taxon>
        <taxon>Clostridia</taxon>
        <taxon>Eubacteriales</taxon>
        <taxon>Clostridiaceae</taxon>
        <taxon>Clostridium</taxon>
    </lineage>
</organism>
<dbReference type="InterPro" id="IPR000620">
    <property type="entry name" value="EamA_dom"/>
</dbReference>
<dbReference type="PATRIC" id="fig|999411.4.peg.2492"/>
<proteinExistence type="inferred from homology"/>
<dbReference type="PANTHER" id="PTHR22911">
    <property type="entry name" value="ACYL-MALONYL CONDENSING ENZYME-RELATED"/>
    <property type="match status" value="1"/>
</dbReference>
<evidence type="ECO:0000259" key="3">
    <source>
        <dbReference type="Pfam" id="PF00892"/>
    </source>
</evidence>
<dbReference type="Pfam" id="PF00892">
    <property type="entry name" value="EamA"/>
    <property type="match status" value="1"/>
</dbReference>
<feature type="transmembrane region" description="Helical" evidence="2">
    <location>
        <begin position="6"/>
        <end position="26"/>
    </location>
</feature>
<dbReference type="Proteomes" id="UP000013097">
    <property type="component" value="Unassembled WGS sequence"/>
</dbReference>
<protein>
    <recommendedName>
        <fullName evidence="3">EamA domain-containing protein</fullName>
    </recommendedName>
</protein>
<evidence type="ECO:0000313" key="4">
    <source>
        <dbReference type="EMBL" id="ENZ00383.1"/>
    </source>
</evidence>
<dbReference type="HOGENOM" id="CLU_120467_0_1_9"/>
<dbReference type="AlphaFoldDB" id="N9XL13"/>
<dbReference type="Gene3D" id="1.10.3730.20">
    <property type="match status" value="1"/>
</dbReference>
<evidence type="ECO:0000313" key="5">
    <source>
        <dbReference type="Proteomes" id="UP000013097"/>
    </source>
</evidence>
<keyword evidence="2" id="KW-0472">Membrane</keyword>
<evidence type="ECO:0000256" key="2">
    <source>
        <dbReference type="SAM" id="Phobius"/>
    </source>
</evidence>
<comment type="caution">
    <text evidence="4">The sequence shown here is derived from an EMBL/GenBank/DDBJ whole genome shotgun (WGS) entry which is preliminary data.</text>
</comment>
<dbReference type="EMBL" id="AGYT01000014">
    <property type="protein sequence ID" value="ENZ00383.1"/>
    <property type="molecule type" value="Genomic_DNA"/>
</dbReference>
<feature type="transmembrane region" description="Helical" evidence="2">
    <location>
        <begin position="98"/>
        <end position="117"/>
    </location>
</feature>
<reference evidence="4 5" key="1">
    <citation type="submission" date="2013-01" db="EMBL/GenBank/DDBJ databases">
        <title>The Genome Sequence of Clostridium colicanis 209318.</title>
        <authorList>
            <consortium name="The Broad Institute Genome Sequencing Platform"/>
            <person name="Earl A."/>
            <person name="Ward D."/>
            <person name="Feldgarden M."/>
            <person name="Gevers D."/>
            <person name="Courvalin P."/>
            <person name="Lambert T."/>
            <person name="Walker B."/>
            <person name="Young S.K."/>
            <person name="Zeng Q."/>
            <person name="Gargeya S."/>
            <person name="Fitzgerald M."/>
            <person name="Haas B."/>
            <person name="Abouelleil A."/>
            <person name="Alvarado L."/>
            <person name="Arachchi H.M."/>
            <person name="Berlin A.M."/>
            <person name="Chapman S.B."/>
            <person name="Dewar J."/>
            <person name="Goldberg J."/>
            <person name="Griggs A."/>
            <person name="Gujja S."/>
            <person name="Hansen M."/>
            <person name="Howarth C."/>
            <person name="Imamovic A."/>
            <person name="Larimer J."/>
            <person name="McCowan C."/>
            <person name="Murphy C."/>
            <person name="Neiman D."/>
            <person name="Pearson M."/>
            <person name="Priest M."/>
            <person name="Roberts A."/>
            <person name="Saif S."/>
            <person name="Shea T."/>
            <person name="Sisk P."/>
            <person name="Sykes S."/>
            <person name="Wortman J."/>
            <person name="Nusbaum C."/>
            <person name="Birren B."/>
        </authorList>
    </citation>
    <scope>NUCLEOTIDE SEQUENCE [LARGE SCALE GENOMIC DNA]</scope>
    <source>
        <strain evidence="4 5">209318</strain>
    </source>
</reference>
<dbReference type="eggNOG" id="COG2510">
    <property type="taxonomic scope" value="Bacteria"/>
</dbReference>
<comment type="similarity">
    <text evidence="1">Belongs to the EamA transporter family.</text>
</comment>
<feature type="transmembrane region" description="Helical" evidence="2">
    <location>
        <begin position="69"/>
        <end position="86"/>
    </location>
</feature>
<evidence type="ECO:0000256" key="1">
    <source>
        <dbReference type="ARBA" id="ARBA00007362"/>
    </source>
</evidence>
<dbReference type="RefSeq" id="WP_002599010.1">
    <property type="nucleotide sequence ID" value="NZ_CAUWHC010000010.1"/>
</dbReference>
<keyword evidence="5" id="KW-1185">Reference proteome</keyword>
<dbReference type="InterPro" id="IPR037185">
    <property type="entry name" value="EmrE-like"/>
</dbReference>
<dbReference type="PANTHER" id="PTHR22911:SF137">
    <property type="entry name" value="SOLUTE CARRIER FAMILY 35 MEMBER G2-RELATED"/>
    <property type="match status" value="1"/>
</dbReference>
<accession>N9XL13</accession>
<dbReference type="SUPFAM" id="SSF103481">
    <property type="entry name" value="Multidrug resistance efflux transporter EmrE"/>
    <property type="match status" value="1"/>
</dbReference>
<feature type="domain" description="EamA" evidence="3">
    <location>
        <begin position="3"/>
        <end position="139"/>
    </location>
</feature>
<dbReference type="GO" id="GO:0016020">
    <property type="term" value="C:membrane"/>
    <property type="evidence" value="ECO:0007669"/>
    <property type="project" value="InterPro"/>
</dbReference>